<feature type="compositionally biased region" description="Basic and acidic residues" evidence="1">
    <location>
        <begin position="9"/>
        <end position="18"/>
    </location>
</feature>
<dbReference type="AlphaFoldDB" id="A0AAW2EPH3"/>
<name>A0AAW2EPH3_9HYME</name>
<dbReference type="EMBL" id="JADYXP020000020">
    <property type="protein sequence ID" value="KAL0104314.1"/>
    <property type="molecule type" value="Genomic_DNA"/>
</dbReference>
<feature type="compositionally biased region" description="Basic and acidic residues" evidence="1">
    <location>
        <begin position="41"/>
        <end position="53"/>
    </location>
</feature>
<accession>A0AAW2EPH3</accession>
<evidence type="ECO:0000313" key="2">
    <source>
        <dbReference type="EMBL" id="KAL0104314.1"/>
    </source>
</evidence>
<feature type="region of interest" description="Disordered" evidence="1">
    <location>
        <begin position="304"/>
        <end position="324"/>
    </location>
</feature>
<proteinExistence type="predicted"/>
<evidence type="ECO:0000256" key="1">
    <source>
        <dbReference type="SAM" id="MobiDB-lite"/>
    </source>
</evidence>
<reference evidence="2 3" key="1">
    <citation type="submission" date="2023-03" db="EMBL/GenBank/DDBJ databases">
        <title>High recombination rates correlate with genetic variation in Cardiocondyla obscurior ants.</title>
        <authorList>
            <person name="Errbii M."/>
        </authorList>
    </citation>
    <scope>NUCLEOTIDE SEQUENCE [LARGE SCALE GENOMIC DNA]</scope>
    <source>
        <strain evidence="2">Alpha-2009</strain>
        <tissue evidence="2">Whole body</tissue>
    </source>
</reference>
<comment type="caution">
    <text evidence="2">The sequence shown here is derived from an EMBL/GenBank/DDBJ whole genome shotgun (WGS) entry which is preliminary data.</text>
</comment>
<evidence type="ECO:0000313" key="3">
    <source>
        <dbReference type="Proteomes" id="UP001430953"/>
    </source>
</evidence>
<gene>
    <name evidence="2" type="ORF">PUN28_017206</name>
</gene>
<sequence>MGKVIRTTDGTDREDAPKPRQKRRKKDLDRIHSKILRAKRKLDNAKKDHDKTGAKKQGRAKICNRLLPEPAVGIYRNGAKGKDIQKAKVSENTFYKARLNADALKLFKGDTHESKCIVTIRTRDKFTKQTVNNNSMENSLDWAEAATLEQSPILGKKLNLNRNLHMIKKKSEENIFKDVDFNKTKQFANSELKHVQKEDACKRKLFQNDKELETSATTSIQIFDDSDVVKENKKETEQLHSKNSKNSSCDPLSCYTEFCKRISAENFESDILPNFPTDPLAKTLKKLKHTYTDSFRQQLLRKKKKQELENVKPADSTEYQTTSPELSPVEFEVPACRKNYTIDFQEDPFQKNDKLRLMQNAKLKKSNDITHHNSASCSSRNIFTACNEENFIVENCKNNDTQHSQKPKDSNQFSESMNFYLTNNEKSVQLSPQKNSKYVGCLSPSNQYDRNNFLIDISGCKNSPFTNNSKQLFESSMFLNNSKLFKKHFLKESHEELLDSVSDKYSSNDQINEKHNRKTINKYDVKNVKRIPTILRRYGNVIDNKSNHSAQITDNYKNKLYTEYETNLLNTNLNNSFKKKLFETSVPNVLKNLPPTSTMIFNQSKILGPQIETMQIKDSQESQVDEFDVNIHSKERNGRNKTYRYDSSCTCAQKVEVTYNTNAYSEKLPQREQISPIIKTRGLHSNNCRQTNLFQDINFSNSNVEPTKEYPQRTKLHVCETDKRLFYRKDTRHQNQSIPFANDGQTIPTPMLNHRQNIQADQKPKGPCQKSHNLHLFDKTDVKCAENKIKQDECHHCNEQYLYFDSANCSRRYKEQAHYFKEISQPQRLCNTRSYNNDIDNCVNLPSNVQNVSVLPLQQQNNLYAYPQTIDNQHRAVLMQSVTQPVKYLAVKNGSNIQRVPVYINDKNVRVVQNVPLNVITLMDQSTQAKTFPQEIATQMVPLETNNNLQFNDFATCKVNDQTVVKGLNSVNAILLQSDSESKIWYASNL</sequence>
<feature type="region of interest" description="Disordered" evidence="1">
    <location>
        <begin position="1"/>
        <end position="58"/>
    </location>
</feature>
<protein>
    <submittedName>
        <fullName evidence="2">Uncharacterized protein</fullName>
    </submittedName>
</protein>
<organism evidence="2 3">
    <name type="scientific">Cardiocondyla obscurior</name>
    <dbReference type="NCBI Taxonomy" id="286306"/>
    <lineage>
        <taxon>Eukaryota</taxon>
        <taxon>Metazoa</taxon>
        <taxon>Ecdysozoa</taxon>
        <taxon>Arthropoda</taxon>
        <taxon>Hexapoda</taxon>
        <taxon>Insecta</taxon>
        <taxon>Pterygota</taxon>
        <taxon>Neoptera</taxon>
        <taxon>Endopterygota</taxon>
        <taxon>Hymenoptera</taxon>
        <taxon>Apocrita</taxon>
        <taxon>Aculeata</taxon>
        <taxon>Formicoidea</taxon>
        <taxon>Formicidae</taxon>
        <taxon>Myrmicinae</taxon>
        <taxon>Cardiocondyla</taxon>
    </lineage>
</organism>
<keyword evidence="3" id="KW-1185">Reference proteome</keyword>
<dbReference type="Proteomes" id="UP001430953">
    <property type="component" value="Unassembled WGS sequence"/>
</dbReference>